<dbReference type="GeneID" id="55585380"/>
<sequence>MSAAMRIHVRTSGGEVEIEVGDPSSIDAAIDAATRIVQELASGAQVQVSGAQVQVAEGGSAVPDELPDVKVEKGDSLADVIKKMFDSSWGRRPRRLSEVMDALSSFGLIYPKSSVAVALLRLAKDGEIRRFKEGGEYVYIEREPAAGGDA</sequence>
<keyword evidence="2" id="KW-1185">Reference proteome</keyword>
<dbReference type="AlphaFoldDB" id="A0A4P2VPW0"/>
<reference evidence="1 2" key="1">
    <citation type="journal article" date="2019" name="ISME J.">
        <title>Isolation and characterization of a thermophilic sulfur- and iron-reducing thaumarchaeote from a terrestrial acidic hot spring.</title>
        <authorList>
            <person name="Kato S."/>
            <person name="Itoh T."/>
            <person name="Yuki M."/>
            <person name="Nagamori M."/>
            <person name="Ohnishi M."/>
            <person name="Uematsu K."/>
            <person name="Suzuki K."/>
            <person name="Takashina T."/>
            <person name="Ohkuma M."/>
        </authorList>
    </citation>
    <scope>NUCLEOTIDE SEQUENCE [LARGE SCALE GENOMIC DNA]</scope>
    <source>
        <strain evidence="1 2">NAS-02</strain>
    </source>
</reference>
<protein>
    <submittedName>
        <fullName evidence="1">Uncharacterized protein</fullName>
    </submittedName>
</protein>
<gene>
    <name evidence="1" type="ORF">NAS2_1571</name>
</gene>
<organism evidence="1 2">
    <name type="scientific">Conexivisphaera calida</name>
    <dbReference type="NCBI Taxonomy" id="1874277"/>
    <lineage>
        <taxon>Archaea</taxon>
        <taxon>Nitrososphaerota</taxon>
        <taxon>Conexivisphaeria</taxon>
        <taxon>Conexivisphaerales</taxon>
        <taxon>Conexivisphaeraceae</taxon>
        <taxon>Conexivisphaera</taxon>
    </lineage>
</organism>
<dbReference type="KEGG" id="ccai:NAS2_1571"/>
<dbReference type="RefSeq" id="WP_174449123.1">
    <property type="nucleotide sequence ID" value="NZ_AP018732.1"/>
</dbReference>
<dbReference type="OrthoDB" id="385040at2157"/>
<proteinExistence type="predicted"/>
<evidence type="ECO:0000313" key="1">
    <source>
        <dbReference type="EMBL" id="BBE42948.1"/>
    </source>
</evidence>
<dbReference type="Proteomes" id="UP000509448">
    <property type="component" value="Chromosome"/>
</dbReference>
<accession>A0A4P2VPW0</accession>
<dbReference type="EMBL" id="AP018732">
    <property type="protein sequence ID" value="BBE42948.1"/>
    <property type="molecule type" value="Genomic_DNA"/>
</dbReference>
<name>A0A4P2VPW0_9ARCH</name>
<evidence type="ECO:0000313" key="2">
    <source>
        <dbReference type="Proteomes" id="UP000509448"/>
    </source>
</evidence>